<dbReference type="Pfam" id="PF20028">
    <property type="entry name" value="VMAP-C"/>
    <property type="match status" value="1"/>
</dbReference>
<feature type="non-terminal residue" evidence="3">
    <location>
        <position position="584"/>
    </location>
</feature>
<evidence type="ECO:0000259" key="2">
    <source>
        <dbReference type="Pfam" id="PF20028"/>
    </source>
</evidence>
<dbReference type="Pfam" id="PF13365">
    <property type="entry name" value="Trypsin_2"/>
    <property type="match status" value="1"/>
</dbReference>
<dbReference type="InterPro" id="IPR009003">
    <property type="entry name" value="Peptidase_S1_PA"/>
</dbReference>
<dbReference type="Gene3D" id="2.40.10.120">
    <property type="match status" value="1"/>
</dbReference>
<comment type="caution">
    <text evidence="3">The sequence shown here is derived from an EMBL/GenBank/DDBJ whole genome shotgun (WGS) entry which is preliminary data.</text>
</comment>
<evidence type="ECO:0000256" key="1">
    <source>
        <dbReference type="SAM" id="MobiDB-lite"/>
    </source>
</evidence>
<feature type="region of interest" description="Disordered" evidence="1">
    <location>
        <begin position="547"/>
        <end position="584"/>
    </location>
</feature>
<organism evidence="3 4">
    <name type="scientific">Streptomyces galbus</name>
    <dbReference type="NCBI Taxonomy" id="33898"/>
    <lineage>
        <taxon>Bacteria</taxon>
        <taxon>Bacillati</taxon>
        <taxon>Actinomycetota</taxon>
        <taxon>Actinomycetes</taxon>
        <taxon>Kitasatosporales</taxon>
        <taxon>Streptomycetaceae</taxon>
        <taxon>Streptomyces</taxon>
    </lineage>
</organism>
<dbReference type="InterPro" id="IPR045450">
    <property type="entry name" value="VMAP_C"/>
</dbReference>
<gene>
    <name evidence="3" type="ORF">HF200_06615</name>
</gene>
<feature type="compositionally biased region" description="Pro residues" evidence="1">
    <location>
        <begin position="550"/>
        <end position="584"/>
    </location>
</feature>
<evidence type="ECO:0000313" key="3">
    <source>
        <dbReference type="EMBL" id="NKQ24143.1"/>
    </source>
</evidence>
<proteinExistence type="predicted"/>
<reference evidence="3 4" key="1">
    <citation type="submission" date="2020-04" db="EMBL/GenBank/DDBJ databases">
        <title>Genome sequence of Streptomyces galbus strain I339.</title>
        <authorList>
            <person name="Silva E.A.N."/>
            <person name="Merces M."/>
            <person name="Castelo Branco A.P.O.T."/>
            <person name="Vasconcelos P.C."/>
            <person name="Costa N.P."/>
            <person name="Marinho G.C.S."/>
            <person name="Oliveira C.J.B."/>
            <person name="Araujo D."/>
            <person name="Rodrigues Junior V.S."/>
            <person name="Almeida R."/>
            <person name="Silva Filho U.R."/>
            <person name="Andrade A.S.A."/>
            <person name="Cibulski S.P."/>
        </authorList>
    </citation>
    <scope>NUCLEOTIDE SEQUENCE [LARGE SCALE GENOMIC DNA]</scope>
    <source>
        <strain evidence="3 4">I339</strain>
    </source>
</reference>
<dbReference type="RefSeq" id="WP_168372767.1">
    <property type="nucleotide sequence ID" value="NZ_JAAXMD010000037.1"/>
</dbReference>
<dbReference type="EMBL" id="JAAXMD010000037">
    <property type="protein sequence ID" value="NKQ24143.1"/>
    <property type="molecule type" value="Genomic_DNA"/>
</dbReference>
<dbReference type="Proteomes" id="UP000744032">
    <property type="component" value="Unassembled WGS sequence"/>
</dbReference>
<evidence type="ECO:0000313" key="4">
    <source>
        <dbReference type="Proteomes" id="UP000744032"/>
    </source>
</evidence>
<sequence>MRSAAWHARIEHVGGTVAGAGFLVAPRTVLTCAHVVHDLPAGELAVSFAAFPGRPAVPARRVAGGGWDAGTAADLGDLAVLELAEDAPSAPAALAPADTAYGTPPRKLVVYGFPDGFDEGTLAEYRVTAPQLISGEWLQLEAWQLGGQPLAPGFSGAAVTLVDTGEVVGMVTADAGAQGVRTGRMMPTEVMARHWPALEGLVPTSDHHGADRARLRGLVERAERTGLDCDPVRLYRAAAGDLAPEPPEEGFDSLWSAALFVLCELDGPDAAATVARFADLVEEQFSAPVERPGSPEWSPILVDLRHSGAGDDLVRVEVSAYSGGRRHPVDSGTVPRSRLPGYVQDRIDAAFRYLTPGCDELIAFALPRDWLDLPVDRWHPGPDDETPLGCKHPLVVTDQARRRAGTRHVLTRAWNRLDSLPGARMHRVECTEREAAGRLRLELLRADGCLVGFAAAPSAARAHFTTSLTAPAPLVAWSRRGCPGGPDRQPCTGGEGCPGKVFLDELDAGLAGRPPAELPRRVWELRLEADAEDGHWARDLQLLWDDPRIFPDPPATGPAHAPPPPARTAPPPGPPPPRPRLLYT</sequence>
<accession>A0ABX1IIM8</accession>
<feature type="domain" description="vWA-MoxR associated protein C-terminal" evidence="2">
    <location>
        <begin position="313"/>
        <end position="547"/>
    </location>
</feature>
<name>A0ABX1IIM8_STRGB</name>
<dbReference type="SUPFAM" id="SSF50494">
    <property type="entry name" value="Trypsin-like serine proteases"/>
    <property type="match status" value="1"/>
</dbReference>
<protein>
    <submittedName>
        <fullName evidence="3">Trypsin-like peptidase domain-containing protein</fullName>
    </submittedName>
</protein>
<keyword evidence="4" id="KW-1185">Reference proteome</keyword>